<comment type="caution">
    <text evidence="2">The sequence shown here is derived from an EMBL/GenBank/DDBJ whole genome shotgun (WGS) entry which is preliminary data.</text>
</comment>
<dbReference type="CDD" id="cd06587">
    <property type="entry name" value="VOC"/>
    <property type="match status" value="1"/>
</dbReference>
<sequence>MTHIPLTVSTLTIDTTDPERMAAFYGALLGWDVTTARGAPALAGPPDVGFGLRFAHAPYEKWGPNQMHPDLLPDSLEEQRETVERALAHGARHLDIGQGPEAENVVLADPEGNEVDVLEPGSNFLAGCPFYSSLAGDGLAEIGYFWRDALGWPLVWDQDGETAVQAPWGGPKITWGGDPVAPKLGKNRLHLDLAVVDSTPDGEVARLLALGATRTDVGCAGAVGLADPGGNELCVIG</sequence>
<evidence type="ECO:0000313" key="3">
    <source>
        <dbReference type="Proteomes" id="UP001597351"/>
    </source>
</evidence>
<dbReference type="RefSeq" id="WP_343918855.1">
    <property type="nucleotide sequence ID" value="NZ_BAAAJT010000002.1"/>
</dbReference>
<dbReference type="InterPro" id="IPR041581">
    <property type="entry name" value="Glyoxalase_6"/>
</dbReference>
<protein>
    <submittedName>
        <fullName evidence="2">VOC family protein</fullName>
    </submittedName>
</protein>
<dbReference type="InterPro" id="IPR029068">
    <property type="entry name" value="Glyas_Bleomycin-R_OHBP_Dase"/>
</dbReference>
<evidence type="ECO:0000313" key="2">
    <source>
        <dbReference type="EMBL" id="MFD1947613.1"/>
    </source>
</evidence>
<dbReference type="PANTHER" id="PTHR35908">
    <property type="entry name" value="HYPOTHETICAL FUSION PROTEIN"/>
    <property type="match status" value="1"/>
</dbReference>
<dbReference type="EMBL" id="JBHUGD010000003">
    <property type="protein sequence ID" value="MFD1947613.1"/>
    <property type="molecule type" value="Genomic_DNA"/>
</dbReference>
<proteinExistence type="predicted"/>
<reference evidence="3" key="1">
    <citation type="journal article" date="2019" name="Int. J. Syst. Evol. Microbiol.">
        <title>The Global Catalogue of Microorganisms (GCM) 10K type strain sequencing project: providing services to taxonomists for standard genome sequencing and annotation.</title>
        <authorList>
            <consortium name="The Broad Institute Genomics Platform"/>
            <consortium name="The Broad Institute Genome Sequencing Center for Infectious Disease"/>
            <person name="Wu L."/>
            <person name="Ma J."/>
        </authorList>
    </citation>
    <scope>NUCLEOTIDE SEQUENCE [LARGE SCALE GENOMIC DNA]</scope>
    <source>
        <strain evidence="3">CGMCC 1.12477</strain>
    </source>
</reference>
<feature type="domain" description="Glyoxalase-like" evidence="1">
    <location>
        <begin position="11"/>
        <end position="117"/>
    </location>
</feature>
<name>A0ABW4TNV1_9ACTN</name>
<dbReference type="SUPFAM" id="SSF54593">
    <property type="entry name" value="Glyoxalase/Bleomycin resistance protein/Dihydroxybiphenyl dioxygenase"/>
    <property type="match status" value="2"/>
</dbReference>
<dbReference type="PANTHER" id="PTHR35908:SF1">
    <property type="entry name" value="CONSERVED PROTEIN"/>
    <property type="match status" value="1"/>
</dbReference>
<dbReference type="Proteomes" id="UP001597351">
    <property type="component" value="Unassembled WGS sequence"/>
</dbReference>
<dbReference type="Pfam" id="PF18029">
    <property type="entry name" value="Glyoxalase_6"/>
    <property type="match status" value="2"/>
</dbReference>
<organism evidence="2 3">
    <name type="scientific">Nocardioides aestuarii</name>
    <dbReference type="NCBI Taxonomy" id="252231"/>
    <lineage>
        <taxon>Bacteria</taxon>
        <taxon>Bacillati</taxon>
        <taxon>Actinomycetota</taxon>
        <taxon>Actinomycetes</taxon>
        <taxon>Propionibacteriales</taxon>
        <taxon>Nocardioidaceae</taxon>
        <taxon>Nocardioides</taxon>
    </lineage>
</organism>
<gene>
    <name evidence="2" type="ORF">ACFSDE_12490</name>
</gene>
<feature type="domain" description="Glyoxalase-like" evidence="1">
    <location>
        <begin position="139"/>
        <end position="236"/>
    </location>
</feature>
<accession>A0ABW4TNV1</accession>
<dbReference type="Gene3D" id="3.10.180.10">
    <property type="entry name" value="2,3-Dihydroxybiphenyl 1,2-Dioxygenase, domain 1"/>
    <property type="match status" value="2"/>
</dbReference>
<evidence type="ECO:0000259" key="1">
    <source>
        <dbReference type="Pfam" id="PF18029"/>
    </source>
</evidence>
<keyword evidence="3" id="KW-1185">Reference proteome</keyword>